<dbReference type="Proteomes" id="UP001524460">
    <property type="component" value="Unassembled WGS sequence"/>
</dbReference>
<dbReference type="Pfam" id="PF01381">
    <property type="entry name" value="HTH_3"/>
    <property type="match status" value="1"/>
</dbReference>
<sequence length="103" mass="11505">MTNPIPVRLKSARKAAGYTQQQLGMALGMEPNTASARMNQYEKGKHTPDYQTMKRIADELGVPVAYFYCDDDLLAELICALGKVDAQKKQELLDEIKALKEKS</sequence>
<dbReference type="InterPro" id="IPR001387">
    <property type="entry name" value="Cro/C1-type_HTH"/>
</dbReference>
<evidence type="ECO:0000313" key="2">
    <source>
        <dbReference type="EMBL" id="MCQ1059569.1"/>
    </source>
</evidence>
<reference evidence="2 3" key="1">
    <citation type="submission" date="2022-07" db="EMBL/GenBank/DDBJ databases">
        <title>Photobacterium pectinilyticum sp. nov., a marine bacterium isolated from surface seawater of Qingdao offshore.</title>
        <authorList>
            <person name="Wang X."/>
        </authorList>
    </citation>
    <scope>NUCLEOTIDE SEQUENCE [LARGE SCALE GENOMIC DNA]</scope>
    <source>
        <strain evidence="2 3">ZSDE20</strain>
    </source>
</reference>
<dbReference type="CDD" id="cd00093">
    <property type="entry name" value="HTH_XRE"/>
    <property type="match status" value="1"/>
</dbReference>
<dbReference type="InterPro" id="IPR010982">
    <property type="entry name" value="Lambda_DNA-bd_dom_sf"/>
</dbReference>
<dbReference type="EMBL" id="JANEYT010000040">
    <property type="protein sequence ID" value="MCQ1059569.1"/>
    <property type="molecule type" value="Genomic_DNA"/>
</dbReference>
<protein>
    <submittedName>
        <fullName evidence="2">Helix-turn-helix domain-containing protein</fullName>
    </submittedName>
</protein>
<name>A0ABT1N4C3_9GAMM</name>
<dbReference type="SMART" id="SM00530">
    <property type="entry name" value="HTH_XRE"/>
    <property type="match status" value="1"/>
</dbReference>
<evidence type="ECO:0000259" key="1">
    <source>
        <dbReference type="PROSITE" id="PS50943"/>
    </source>
</evidence>
<evidence type="ECO:0000313" key="3">
    <source>
        <dbReference type="Proteomes" id="UP001524460"/>
    </source>
</evidence>
<gene>
    <name evidence="2" type="ORF">NHN17_16080</name>
</gene>
<keyword evidence="3" id="KW-1185">Reference proteome</keyword>
<accession>A0ABT1N4C3</accession>
<organism evidence="2 3">
    <name type="scientific">Photobacterium pectinilyticum</name>
    <dbReference type="NCBI Taxonomy" id="2906793"/>
    <lineage>
        <taxon>Bacteria</taxon>
        <taxon>Pseudomonadati</taxon>
        <taxon>Pseudomonadota</taxon>
        <taxon>Gammaproteobacteria</taxon>
        <taxon>Vibrionales</taxon>
        <taxon>Vibrionaceae</taxon>
        <taxon>Photobacterium</taxon>
    </lineage>
</organism>
<dbReference type="Gene3D" id="1.10.260.40">
    <property type="entry name" value="lambda repressor-like DNA-binding domains"/>
    <property type="match status" value="1"/>
</dbReference>
<comment type="caution">
    <text evidence="2">The sequence shown here is derived from an EMBL/GenBank/DDBJ whole genome shotgun (WGS) entry which is preliminary data.</text>
</comment>
<feature type="domain" description="HTH cro/C1-type" evidence="1">
    <location>
        <begin position="9"/>
        <end position="67"/>
    </location>
</feature>
<dbReference type="PROSITE" id="PS50943">
    <property type="entry name" value="HTH_CROC1"/>
    <property type="match status" value="1"/>
</dbReference>
<dbReference type="SUPFAM" id="SSF47413">
    <property type="entry name" value="lambda repressor-like DNA-binding domains"/>
    <property type="match status" value="1"/>
</dbReference>
<dbReference type="RefSeq" id="WP_255043638.1">
    <property type="nucleotide sequence ID" value="NZ_JANEYT010000040.1"/>
</dbReference>
<proteinExistence type="predicted"/>